<feature type="non-terminal residue" evidence="1">
    <location>
        <position position="62"/>
    </location>
</feature>
<proteinExistence type="predicted"/>
<organism evidence="1 2">
    <name type="scientific">Trifolium medium</name>
    <dbReference type="NCBI Taxonomy" id="97028"/>
    <lineage>
        <taxon>Eukaryota</taxon>
        <taxon>Viridiplantae</taxon>
        <taxon>Streptophyta</taxon>
        <taxon>Embryophyta</taxon>
        <taxon>Tracheophyta</taxon>
        <taxon>Spermatophyta</taxon>
        <taxon>Magnoliopsida</taxon>
        <taxon>eudicotyledons</taxon>
        <taxon>Gunneridae</taxon>
        <taxon>Pentapetalae</taxon>
        <taxon>rosids</taxon>
        <taxon>fabids</taxon>
        <taxon>Fabales</taxon>
        <taxon>Fabaceae</taxon>
        <taxon>Papilionoideae</taxon>
        <taxon>50 kb inversion clade</taxon>
        <taxon>NPAAA clade</taxon>
        <taxon>Hologalegina</taxon>
        <taxon>IRL clade</taxon>
        <taxon>Trifolieae</taxon>
        <taxon>Trifolium</taxon>
    </lineage>
</organism>
<dbReference type="Proteomes" id="UP000265520">
    <property type="component" value="Unassembled WGS sequence"/>
</dbReference>
<evidence type="ECO:0000313" key="1">
    <source>
        <dbReference type="EMBL" id="MCI56120.1"/>
    </source>
</evidence>
<evidence type="ECO:0000313" key="2">
    <source>
        <dbReference type="Proteomes" id="UP000265520"/>
    </source>
</evidence>
<dbReference type="AlphaFoldDB" id="A0A392T7I9"/>
<name>A0A392T7I9_9FABA</name>
<comment type="caution">
    <text evidence="1">The sequence shown here is derived from an EMBL/GenBank/DDBJ whole genome shotgun (WGS) entry which is preliminary data.</text>
</comment>
<protein>
    <submittedName>
        <fullName evidence="1">Putative IMP dehydrogenase/GMP reductase</fullName>
    </submittedName>
</protein>
<keyword evidence="2" id="KW-1185">Reference proteome</keyword>
<sequence length="62" mass="6746">MLSGAMTVTLDDVHCLLHLPIEGSLLDYKSIPIKTDGVGMMMEYIGSTKKEAEFEVKTTKGA</sequence>
<dbReference type="EMBL" id="LXQA010507352">
    <property type="protein sequence ID" value="MCI56120.1"/>
    <property type="molecule type" value="Genomic_DNA"/>
</dbReference>
<reference evidence="1 2" key="1">
    <citation type="journal article" date="2018" name="Front. Plant Sci.">
        <title>Red Clover (Trifolium pratense) and Zigzag Clover (T. medium) - A Picture of Genomic Similarities and Differences.</title>
        <authorList>
            <person name="Dluhosova J."/>
            <person name="Istvanek J."/>
            <person name="Nedelnik J."/>
            <person name="Repkova J."/>
        </authorList>
    </citation>
    <scope>NUCLEOTIDE SEQUENCE [LARGE SCALE GENOMIC DNA]</scope>
    <source>
        <strain evidence="2">cv. 10/8</strain>
        <tissue evidence="1">Leaf</tissue>
    </source>
</reference>
<accession>A0A392T7I9</accession>